<comment type="caution">
    <text evidence="1">The sequence shown here is derived from an EMBL/GenBank/DDBJ whole genome shotgun (WGS) entry which is preliminary data.</text>
</comment>
<dbReference type="RefSeq" id="WP_188674906.1">
    <property type="nucleotide sequence ID" value="NZ_BMGP01000002.1"/>
</dbReference>
<organism evidence="1 2">
    <name type="scientific">Subtercola lobariae</name>
    <dbReference type="NCBI Taxonomy" id="1588641"/>
    <lineage>
        <taxon>Bacteria</taxon>
        <taxon>Bacillati</taxon>
        <taxon>Actinomycetota</taxon>
        <taxon>Actinomycetes</taxon>
        <taxon>Micrococcales</taxon>
        <taxon>Microbacteriaceae</taxon>
        <taxon>Subtercola</taxon>
    </lineage>
</organism>
<reference evidence="1 2" key="1">
    <citation type="journal article" date="2014" name="Int. J. Syst. Evol. Microbiol.">
        <title>Complete genome sequence of Corynebacterium casei LMG S-19264T (=DSM 44701T), isolated from a smear-ripened cheese.</title>
        <authorList>
            <consortium name="US DOE Joint Genome Institute (JGI-PGF)"/>
            <person name="Walter F."/>
            <person name="Albersmeier A."/>
            <person name="Kalinowski J."/>
            <person name="Ruckert C."/>
        </authorList>
    </citation>
    <scope>NUCLEOTIDE SEQUENCE [LARGE SCALE GENOMIC DNA]</scope>
    <source>
        <strain evidence="1 2">CGMCC 1.12976</strain>
    </source>
</reference>
<name>A0A917B2D1_9MICO</name>
<accession>A0A917B2D1</accession>
<evidence type="ECO:0000313" key="1">
    <source>
        <dbReference type="EMBL" id="GGF18815.1"/>
    </source>
</evidence>
<sequence>MSTPTGTTADQTQPYVVYAPTPWSEDVWFLANDGRCLGWIHRYTEKSHTLFGVYTHGCDSQGLRVWLTSTTTLEAAASYMAEHVHDLIAHSRRLAPDPVNPLGLHERR</sequence>
<evidence type="ECO:0000313" key="2">
    <source>
        <dbReference type="Proteomes" id="UP000598775"/>
    </source>
</evidence>
<protein>
    <submittedName>
        <fullName evidence="1">Uncharacterized protein</fullName>
    </submittedName>
</protein>
<gene>
    <name evidence="1" type="ORF">GCM10011399_10540</name>
</gene>
<dbReference type="AlphaFoldDB" id="A0A917B2D1"/>
<dbReference type="EMBL" id="BMGP01000002">
    <property type="protein sequence ID" value="GGF18815.1"/>
    <property type="molecule type" value="Genomic_DNA"/>
</dbReference>
<dbReference type="Proteomes" id="UP000598775">
    <property type="component" value="Unassembled WGS sequence"/>
</dbReference>
<proteinExistence type="predicted"/>
<keyword evidence="2" id="KW-1185">Reference proteome</keyword>